<evidence type="ECO:0000313" key="4">
    <source>
        <dbReference type="Proteomes" id="UP001182556"/>
    </source>
</evidence>
<proteinExistence type="predicted"/>
<keyword evidence="4" id="KW-1185">Reference proteome</keyword>
<reference evidence="3" key="1">
    <citation type="submission" date="2023-02" db="EMBL/GenBank/DDBJ databases">
        <title>Identification and recombinant expression of a fungal hydrolase from Papiliotrema laurentii that hydrolyzes apple cutin and clears colloidal polyester polyurethane.</title>
        <authorList>
            <consortium name="DOE Joint Genome Institute"/>
            <person name="Roman V.A."/>
            <person name="Bojanowski C."/>
            <person name="Crable B.R."/>
            <person name="Wagner D.N."/>
            <person name="Hung C.S."/>
            <person name="Nadeau L.J."/>
            <person name="Schratz L."/>
            <person name="Haridas S."/>
            <person name="Pangilinan J."/>
            <person name="Lipzen A."/>
            <person name="Na H."/>
            <person name="Yan M."/>
            <person name="Ng V."/>
            <person name="Grigoriev I.V."/>
            <person name="Spatafora J.W."/>
            <person name="Barlow D."/>
            <person name="Biffinger J."/>
            <person name="Kelley-Loughnane N."/>
            <person name="Varaljay V.A."/>
            <person name="Crookes-Goodson W.J."/>
        </authorList>
    </citation>
    <scope>NUCLEOTIDE SEQUENCE</scope>
    <source>
        <strain evidence="3">5307AH</strain>
    </source>
</reference>
<dbReference type="AlphaFoldDB" id="A0AAD9CYP4"/>
<comment type="caution">
    <text evidence="3">The sequence shown here is derived from an EMBL/GenBank/DDBJ whole genome shotgun (WGS) entry which is preliminary data.</text>
</comment>
<accession>A0AAD9CYP4</accession>
<gene>
    <name evidence="3" type="ORF">DB88DRAFT_68856</name>
</gene>
<dbReference type="Proteomes" id="UP001182556">
    <property type="component" value="Unassembled WGS sequence"/>
</dbReference>
<feature type="region of interest" description="Disordered" evidence="1">
    <location>
        <begin position="206"/>
        <end position="254"/>
    </location>
</feature>
<sequence length="268" mass="29329">MSCLEQIFLMTQLIPLPAAPPVFMILFTITMFYSFKPCVYCLILMSLLYLTLSPTSPFGPDPPAFNTTLASSPQPLTLPQPDRSWINWNSGRLFDPPLIGYLPLPPSDDIQADSPQPNEQGALHALSPFQILRTALFDKWEDRTSRAAGSSAQGSLPQGYVDLRWKKPGKFEGMGYVFDFGWRRTEQGLRWEGETGQLPLPVITPSSAADGESAVDEQEVAPRAAESSTLEGEDTAGGSASQVGPRTGEEIASGKGYRWSRIPFVGDL</sequence>
<evidence type="ECO:0000256" key="1">
    <source>
        <dbReference type="SAM" id="MobiDB-lite"/>
    </source>
</evidence>
<keyword evidence="2" id="KW-1133">Transmembrane helix</keyword>
<dbReference type="EMBL" id="JAODAN010000010">
    <property type="protein sequence ID" value="KAK1921561.1"/>
    <property type="molecule type" value="Genomic_DNA"/>
</dbReference>
<keyword evidence="2" id="KW-0472">Membrane</keyword>
<evidence type="ECO:0000256" key="2">
    <source>
        <dbReference type="SAM" id="Phobius"/>
    </source>
</evidence>
<evidence type="ECO:0000313" key="3">
    <source>
        <dbReference type="EMBL" id="KAK1921561.1"/>
    </source>
</evidence>
<organism evidence="3 4">
    <name type="scientific">Papiliotrema laurentii</name>
    <name type="common">Cryptococcus laurentii</name>
    <dbReference type="NCBI Taxonomy" id="5418"/>
    <lineage>
        <taxon>Eukaryota</taxon>
        <taxon>Fungi</taxon>
        <taxon>Dikarya</taxon>
        <taxon>Basidiomycota</taxon>
        <taxon>Agaricomycotina</taxon>
        <taxon>Tremellomycetes</taxon>
        <taxon>Tremellales</taxon>
        <taxon>Rhynchogastremaceae</taxon>
        <taxon>Papiliotrema</taxon>
    </lineage>
</organism>
<dbReference type="InterPro" id="IPR009598">
    <property type="entry name" value="BCALP"/>
</dbReference>
<dbReference type="SMART" id="SM01396">
    <property type="entry name" value="BC10"/>
    <property type="match status" value="1"/>
</dbReference>
<name>A0AAD9CYP4_PAPLA</name>
<keyword evidence="2" id="KW-0812">Transmembrane</keyword>
<feature type="transmembrane region" description="Helical" evidence="2">
    <location>
        <begin position="22"/>
        <end position="50"/>
    </location>
</feature>
<protein>
    <submittedName>
        <fullName evidence="3">Uncharacterized protein</fullName>
    </submittedName>
</protein>